<dbReference type="RefSeq" id="XP_045289104.1">
    <property type="nucleotide sequence ID" value="XM_045430961.1"/>
</dbReference>
<keyword evidence="3" id="KW-1185">Reference proteome</keyword>
<dbReference type="EMBL" id="GG663366">
    <property type="protein sequence ID" value="EEH08623.1"/>
    <property type="molecule type" value="Genomic_DNA"/>
</dbReference>
<reference evidence="2" key="1">
    <citation type="submission" date="2009-02" db="EMBL/GenBank/DDBJ databases">
        <title>The Genome Sequence of Ajellomyces capsulatus strain G186AR.</title>
        <authorList>
            <consortium name="The Broad Institute Genome Sequencing Platform"/>
            <person name="Champion M."/>
            <person name="Cuomo C."/>
            <person name="Ma L.-J."/>
            <person name="Henn M.R."/>
            <person name="Sil A."/>
            <person name="Goldman B."/>
            <person name="Young S.K."/>
            <person name="Kodira C.D."/>
            <person name="Zeng Q."/>
            <person name="Koehrsen M."/>
            <person name="Alvarado L."/>
            <person name="Berlin A."/>
            <person name="Borenstein D."/>
            <person name="Chen Z."/>
            <person name="Engels R."/>
            <person name="Freedman E."/>
            <person name="Gellesch M."/>
            <person name="Goldberg J."/>
            <person name="Griggs A."/>
            <person name="Gujja S."/>
            <person name="Heiman D."/>
            <person name="Hepburn T."/>
            <person name="Howarth C."/>
            <person name="Jen D."/>
            <person name="Larson L."/>
            <person name="Lewis B."/>
            <person name="Mehta T."/>
            <person name="Park D."/>
            <person name="Pearson M."/>
            <person name="Roberts A."/>
            <person name="Saif S."/>
            <person name="Shea T."/>
            <person name="Shenoy N."/>
            <person name="Sisk P."/>
            <person name="Stolte C."/>
            <person name="Sykes S."/>
            <person name="Walk T."/>
            <person name="White J."/>
            <person name="Yandava C."/>
            <person name="Klein B."/>
            <person name="McEwen J.G."/>
            <person name="Puccia R."/>
            <person name="Goldman G.H."/>
            <person name="Felipe M.S."/>
            <person name="Nino-Vega G."/>
            <person name="San-Blas G."/>
            <person name="Taylor J."/>
            <person name="Mendoza L."/>
            <person name="Galagan J."/>
            <person name="Nusbaum C."/>
            <person name="Birren B."/>
        </authorList>
    </citation>
    <scope>NUCLEOTIDE SEQUENCE</scope>
    <source>
        <strain evidence="2">G186AR</strain>
    </source>
</reference>
<evidence type="ECO:0000256" key="1">
    <source>
        <dbReference type="SAM" id="MobiDB-lite"/>
    </source>
</evidence>
<dbReference type="AlphaFoldDB" id="C0NL82"/>
<feature type="region of interest" description="Disordered" evidence="1">
    <location>
        <begin position="99"/>
        <end position="122"/>
    </location>
</feature>
<proteinExistence type="predicted"/>
<evidence type="ECO:0000313" key="3">
    <source>
        <dbReference type="Proteomes" id="UP000001631"/>
    </source>
</evidence>
<dbReference type="HOGENOM" id="CLU_1045738_0_0_1"/>
<accession>C0NL82</accession>
<feature type="compositionally biased region" description="Low complexity" evidence="1">
    <location>
        <begin position="99"/>
        <end position="110"/>
    </location>
</feature>
<dbReference type="InParanoid" id="C0NL82"/>
<gene>
    <name evidence="2" type="ORF">HCBG_03912</name>
</gene>
<protein>
    <submittedName>
        <fullName evidence="2">Uncharacterized protein</fullName>
    </submittedName>
</protein>
<sequence length="266" mass="28335">MAMQNQVSGWHTDQTAFFTSGGSSVGLTGPLEVTPPPNQGSAIPAPSQRQVPLVGFPPVAPRQASHHATVAISLLQDEGPVHTACGPWTRRGCCLPTAPTAPTVQPPSAGAGAGPDPRLWPGRRGVRAPLSAVIKGRHIPYEDYTLALFRTGQNPPRWPQINNLGSVQPSASKGVGVDSFIQFQFSPSWQSTSCGMTRAGCCESGKETTDSNCFRAPEELYGPLSLTRSTLRKSISVICISISTSTSIRIRTRPIEPRMKQKALKG</sequence>
<dbReference type="GeneID" id="69036928"/>
<name>C0NL82_AJECG</name>
<dbReference type="Proteomes" id="UP000001631">
    <property type="component" value="Unassembled WGS sequence"/>
</dbReference>
<organism evidence="2 3">
    <name type="scientific">Ajellomyces capsulatus (strain G186AR / H82 / ATCC MYA-2454 / RMSCC 2432)</name>
    <name type="common">Darling's disease fungus</name>
    <name type="synonym">Histoplasma capsulatum</name>
    <dbReference type="NCBI Taxonomy" id="447093"/>
    <lineage>
        <taxon>Eukaryota</taxon>
        <taxon>Fungi</taxon>
        <taxon>Dikarya</taxon>
        <taxon>Ascomycota</taxon>
        <taxon>Pezizomycotina</taxon>
        <taxon>Eurotiomycetes</taxon>
        <taxon>Eurotiomycetidae</taxon>
        <taxon>Onygenales</taxon>
        <taxon>Ajellomycetaceae</taxon>
        <taxon>Histoplasma</taxon>
    </lineage>
</organism>
<evidence type="ECO:0000313" key="2">
    <source>
        <dbReference type="EMBL" id="EEH08623.1"/>
    </source>
</evidence>